<comment type="caution">
    <text evidence="13">The sequence shown here is derived from an EMBL/GenBank/DDBJ whole genome shotgun (WGS) entry which is preliminary data.</text>
</comment>
<keyword evidence="3 9" id="KW-0813">Transport</keyword>
<dbReference type="GO" id="GO:0005452">
    <property type="term" value="F:solute:inorganic anion antiporter activity"/>
    <property type="evidence" value="ECO:0007669"/>
    <property type="project" value="InterPro"/>
</dbReference>
<evidence type="ECO:0000256" key="8">
    <source>
        <dbReference type="ARBA" id="ARBA00023136"/>
    </source>
</evidence>
<evidence type="ECO:0000256" key="4">
    <source>
        <dbReference type="ARBA" id="ARBA00022475"/>
    </source>
</evidence>
<comment type="subcellular location">
    <subcellularLocation>
        <location evidence="1">Cell membrane</location>
        <topology evidence="1">Multi-pass membrane protein</topology>
    </subcellularLocation>
    <subcellularLocation>
        <location evidence="9">Membrane</location>
        <topology evidence="9">Multi-pass membrane protein</topology>
    </subcellularLocation>
</comment>
<keyword evidence="5 9" id="KW-0812">Transmembrane</keyword>
<dbReference type="InterPro" id="IPR011531">
    <property type="entry name" value="HCO3_transpt-like_TM_dom"/>
</dbReference>
<evidence type="ECO:0000256" key="7">
    <source>
        <dbReference type="ARBA" id="ARBA00023065"/>
    </source>
</evidence>
<dbReference type="Proteomes" id="UP001201812">
    <property type="component" value="Unassembled WGS sequence"/>
</dbReference>
<evidence type="ECO:0000256" key="3">
    <source>
        <dbReference type="ARBA" id="ARBA00022448"/>
    </source>
</evidence>
<dbReference type="Gene3D" id="1.10.287.570">
    <property type="entry name" value="Helical hairpin bin"/>
    <property type="match status" value="1"/>
</dbReference>
<keyword evidence="14" id="KW-1185">Reference proteome</keyword>
<feature type="transmembrane region" description="Helical" evidence="9">
    <location>
        <begin position="895"/>
        <end position="913"/>
    </location>
</feature>
<dbReference type="Pfam" id="PF07565">
    <property type="entry name" value="Band_3_cyto"/>
    <property type="match status" value="1"/>
</dbReference>
<feature type="transmembrane region" description="Helical" evidence="9">
    <location>
        <begin position="507"/>
        <end position="527"/>
    </location>
</feature>
<proteinExistence type="inferred from homology"/>
<dbReference type="AlphaFoldDB" id="A0AAD4MY27"/>
<evidence type="ECO:0000313" key="14">
    <source>
        <dbReference type="Proteomes" id="UP001201812"/>
    </source>
</evidence>
<feature type="domain" description="Band 3 cytoplasmic" evidence="12">
    <location>
        <begin position="187"/>
        <end position="431"/>
    </location>
</feature>
<protein>
    <recommendedName>
        <fullName evidence="9">Anion exchange protein</fullName>
    </recommendedName>
</protein>
<feature type="domain" description="Bicarbonate transporter-like transmembrane" evidence="11">
    <location>
        <begin position="505"/>
        <end position="1025"/>
    </location>
</feature>
<feature type="transmembrane region" description="Helical" evidence="9">
    <location>
        <begin position="594"/>
        <end position="617"/>
    </location>
</feature>
<sequence length="1105" mass="123779">MRSCRQSMLALGAGPEQTLAESQQVVRQRGKASFAGLVPPERPHHELLDEPDLLAEALFVPQGVHLGNHPESPIDNVRRVLENPPRDVARRETYQLFCEMLYLSTEVDDDELEDVALDTMHGAPTFYWQQTARVFRISGSHKSRYSQILSARPVPIVLSRREEAIPLSHAWIRAKLAVLRDPRGSRSGTRFSKPHITLLTVHSLLQVKNCLRRGAVLLDSNATSFVGLCDQAINVWVENGFLNPNDEEQINIAKEILYAPKLHLIHKKMRKINEMMSEGKFRGRRASQFSAIASMRSGYSSTDDENSTKYEDADERLLKRLPADIDAAVILVAKVNGLKKALSIFIRLTYTTLLYPEIPDHPIPVKFLFILLSPVDNYANEARGIGRAMGALFSDEIFQKVAYCAMEKYTIANAVEEFFSQVVVVPPGKCHPDTRWQPKENETEARSVGMLYANYETPDDVFAEDEDEFEKEKADGKIRPSINPHQPVIFRSGRCFGGLIQDVNQSLAATISIFFANISNIITFGAVMERALNHQMAAIENIVCGGLCGIVFGLFSGQPLNIISATGPTLVFEKILYDFCTANHWEFLPFRFYVGMWMSIFLLILVATDASALVGLITRFTEEAFAALISIVFIIQAFEKLYEISYEAPITRYPERVLTSTCHCLLNQDSISSNGTLTPILKNISMGVKRCRELGGIPQGLRCFFKPDVYMFSILLTFGTFAIAYGLNNFRKSSYLTHKARNFISDFCMLVAIVLMTFLTHFIGLEVPSLKVPSSLRPTLERSWVVDITAIVGLEAIVIAILPAAFYTILIVMDQQITAVIVNRRDNKLRKGGGYHLDLLVVSILIAICSLLGLPFYVAATVLSVTHLDALKVMSDSWSTPGEKPKFLGIKEQRLTSVFAHILIACSLFLTSLVKLVPLPVLTGIFLYMGVVSLLGQQFVQRVGLLFMPAKYQPEYSWLRTVRMSRVHLFTVIQVLSILGLFAIKYMKAISMVFPMMLVVMVIIRMHLLGRIFTKKELQALDDILPSFRDVWSPKRSPASRLNSYRHRNSSCAPEMPHDGGSLLHEMEPGTIKETRISFQPQVTNGEPTTTSTTVNSSNGANKQE</sequence>
<dbReference type="InterPro" id="IPR016152">
    <property type="entry name" value="PTrfase/Anion_transptr"/>
</dbReference>
<accession>A0AAD4MY27</accession>
<dbReference type="SUPFAM" id="SSF55804">
    <property type="entry name" value="Phoshotransferase/anion transport protein"/>
    <property type="match status" value="1"/>
</dbReference>
<keyword evidence="4" id="KW-1003">Cell membrane</keyword>
<evidence type="ECO:0000256" key="1">
    <source>
        <dbReference type="ARBA" id="ARBA00004651"/>
    </source>
</evidence>
<dbReference type="GO" id="GO:0008509">
    <property type="term" value="F:monoatomic anion transmembrane transporter activity"/>
    <property type="evidence" value="ECO:0007669"/>
    <property type="project" value="InterPro"/>
</dbReference>
<feature type="transmembrane region" description="Helical" evidence="9">
    <location>
        <begin position="967"/>
        <end position="984"/>
    </location>
</feature>
<dbReference type="PRINTS" id="PR01231">
    <property type="entry name" value="HCO3TRNSPORT"/>
</dbReference>
<dbReference type="EMBL" id="JAKKPZ010000027">
    <property type="protein sequence ID" value="KAI1710177.1"/>
    <property type="molecule type" value="Genomic_DNA"/>
</dbReference>
<feature type="compositionally biased region" description="Basic and acidic residues" evidence="10">
    <location>
        <begin position="1065"/>
        <end position="1076"/>
    </location>
</feature>
<feature type="region of interest" description="Disordered" evidence="10">
    <location>
        <begin position="1034"/>
        <end position="1105"/>
    </location>
</feature>
<dbReference type="GO" id="GO:0005886">
    <property type="term" value="C:plasma membrane"/>
    <property type="evidence" value="ECO:0007669"/>
    <property type="project" value="UniProtKB-SubCell"/>
</dbReference>
<feature type="transmembrane region" description="Helical" evidence="9">
    <location>
        <begin position="832"/>
        <end position="848"/>
    </location>
</feature>
<dbReference type="InterPro" id="IPR003020">
    <property type="entry name" value="HCO3_transpt_euk"/>
</dbReference>
<dbReference type="Pfam" id="PF00955">
    <property type="entry name" value="HCO3_cotransp"/>
    <property type="match status" value="1"/>
</dbReference>
<evidence type="ECO:0000256" key="6">
    <source>
        <dbReference type="ARBA" id="ARBA00022989"/>
    </source>
</evidence>
<dbReference type="Gene3D" id="3.40.930.10">
    <property type="entry name" value="Mannitol-specific EII, Chain A"/>
    <property type="match status" value="1"/>
</dbReference>
<keyword evidence="7 9" id="KW-0406">Ion transport</keyword>
<name>A0AAD4MY27_9BILA</name>
<keyword evidence="6 9" id="KW-1133">Transmembrane helix</keyword>
<reference evidence="13" key="1">
    <citation type="submission" date="2022-01" db="EMBL/GenBank/DDBJ databases">
        <title>Genome Sequence Resource for Two Populations of Ditylenchus destructor, the Migratory Endoparasitic Phytonematode.</title>
        <authorList>
            <person name="Zhang H."/>
            <person name="Lin R."/>
            <person name="Xie B."/>
        </authorList>
    </citation>
    <scope>NUCLEOTIDE SEQUENCE</scope>
    <source>
        <strain evidence="13">BazhouSP</strain>
    </source>
</reference>
<feature type="transmembrane region" description="Helical" evidence="9">
    <location>
        <begin position="709"/>
        <end position="727"/>
    </location>
</feature>
<gene>
    <name evidence="13" type="ORF">DdX_10852</name>
</gene>
<evidence type="ECO:0000256" key="5">
    <source>
        <dbReference type="ARBA" id="ARBA00022692"/>
    </source>
</evidence>
<evidence type="ECO:0000313" key="13">
    <source>
        <dbReference type="EMBL" id="KAI1710177.1"/>
    </source>
</evidence>
<dbReference type="GO" id="GO:0051453">
    <property type="term" value="P:regulation of intracellular pH"/>
    <property type="evidence" value="ECO:0007669"/>
    <property type="project" value="TreeGrafter"/>
</dbReference>
<feature type="transmembrane region" description="Helical" evidence="9">
    <location>
        <begin position="747"/>
        <end position="764"/>
    </location>
</feature>
<dbReference type="InterPro" id="IPR013769">
    <property type="entry name" value="Band3_cytoplasmic_dom"/>
</dbReference>
<dbReference type="PANTHER" id="PTHR11453:SF36">
    <property type="entry name" value="ANION EXCHANGE PROTEIN"/>
    <property type="match status" value="1"/>
</dbReference>
<feature type="transmembrane region" description="Helical" evidence="9">
    <location>
        <begin position="784"/>
        <end position="812"/>
    </location>
</feature>
<keyword evidence="8 9" id="KW-0472">Membrane</keyword>
<feature type="compositionally biased region" description="Low complexity" evidence="10">
    <location>
        <begin position="1084"/>
        <end position="1099"/>
    </location>
</feature>
<feature type="transmembrane region" description="Helical" evidence="9">
    <location>
        <begin position="624"/>
        <end position="642"/>
    </location>
</feature>
<evidence type="ECO:0000259" key="11">
    <source>
        <dbReference type="Pfam" id="PF00955"/>
    </source>
</evidence>
<organism evidence="13 14">
    <name type="scientific">Ditylenchus destructor</name>
    <dbReference type="NCBI Taxonomy" id="166010"/>
    <lineage>
        <taxon>Eukaryota</taxon>
        <taxon>Metazoa</taxon>
        <taxon>Ecdysozoa</taxon>
        <taxon>Nematoda</taxon>
        <taxon>Chromadorea</taxon>
        <taxon>Rhabditida</taxon>
        <taxon>Tylenchina</taxon>
        <taxon>Tylenchomorpha</taxon>
        <taxon>Sphaerularioidea</taxon>
        <taxon>Anguinidae</taxon>
        <taxon>Anguininae</taxon>
        <taxon>Ditylenchus</taxon>
    </lineage>
</organism>
<evidence type="ECO:0000256" key="2">
    <source>
        <dbReference type="ARBA" id="ARBA00010993"/>
    </source>
</evidence>
<evidence type="ECO:0000259" key="12">
    <source>
        <dbReference type="Pfam" id="PF07565"/>
    </source>
</evidence>
<dbReference type="PANTHER" id="PTHR11453">
    <property type="entry name" value="ANION EXCHANGE PROTEIN"/>
    <property type="match status" value="1"/>
</dbReference>
<dbReference type="GO" id="GO:0008510">
    <property type="term" value="F:sodium:bicarbonate symporter activity"/>
    <property type="evidence" value="ECO:0007669"/>
    <property type="project" value="TreeGrafter"/>
</dbReference>
<feature type="transmembrane region" description="Helical" evidence="9">
    <location>
        <begin position="990"/>
        <end position="1008"/>
    </location>
</feature>
<evidence type="ECO:0000256" key="10">
    <source>
        <dbReference type="SAM" id="MobiDB-lite"/>
    </source>
</evidence>
<comment type="similarity">
    <text evidence="2 9">Belongs to the anion exchanger (TC 2.A.31) family.</text>
</comment>
<dbReference type="NCBIfam" id="TIGR00834">
    <property type="entry name" value="ae"/>
    <property type="match status" value="1"/>
</dbReference>
<feature type="transmembrane region" description="Helical" evidence="9">
    <location>
        <begin position="925"/>
        <end position="947"/>
    </location>
</feature>
<evidence type="ECO:0000256" key="9">
    <source>
        <dbReference type="RuleBase" id="RU362035"/>
    </source>
</evidence>
<feature type="transmembrane region" description="Helical" evidence="9">
    <location>
        <begin position="539"/>
        <end position="557"/>
    </location>
</feature>